<dbReference type="FunFam" id="3.20.20.100:FF:000037">
    <property type="entry name" value="L-galactose dehydrogenase (L-GalDH)"/>
    <property type="match status" value="1"/>
</dbReference>
<feature type="compositionally biased region" description="Basic and acidic residues" evidence="2">
    <location>
        <begin position="420"/>
        <end position="432"/>
    </location>
</feature>
<evidence type="ECO:0000313" key="5">
    <source>
        <dbReference type="Proteomes" id="UP000250266"/>
    </source>
</evidence>
<feature type="compositionally biased region" description="Pro residues" evidence="2">
    <location>
        <begin position="437"/>
        <end position="447"/>
    </location>
</feature>
<keyword evidence="5" id="KW-1185">Reference proteome</keyword>
<dbReference type="InterPro" id="IPR023210">
    <property type="entry name" value="NADP_OxRdtase_dom"/>
</dbReference>
<dbReference type="PANTHER" id="PTHR42686:SF1">
    <property type="entry name" value="GH17980P-RELATED"/>
    <property type="match status" value="1"/>
</dbReference>
<dbReference type="OrthoDB" id="5286008at2759"/>
<dbReference type="GO" id="GO:0005829">
    <property type="term" value="C:cytosol"/>
    <property type="evidence" value="ECO:0007669"/>
    <property type="project" value="TreeGrafter"/>
</dbReference>
<dbReference type="GO" id="GO:0070485">
    <property type="term" value="P:dehydro-D-arabinono-1,4-lactone biosynthetic process"/>
    <property type="evidence" value="ECO:0007669"/>
    <property type="project" value="TreeGrafter"/>
</dbReference>
<feature type="compositionally biased region" description="Basic and acidic residues" evidence="2">
    <location>
        <begin position="451"/>
        <end position="462"/>
    </location>
</feature>
<keyword evidence="1" id="KW-0560">Oxidoreductase</keyword>
<dbReference type="InterPro" id="IPR044480">
    <property type="entry name" value="Ara2-like"/>
</dbReference>
<dbReference type="Pfam" id="PF00248">
    <property type="entry name" value="Aldo_ket_red"/>
    <property type="match status" value="1"/>
</dbReference>
<evidence type="ECO:0000256" key="1">
    <source>
        <dbReference type="ARBA" id="ARBA00023002"/>
    </source>
</evidence>
<name>A0A8E2DXE9_9PEZI</name>
<dbReference type="GO" id="GO:0045290">
    <property type="term" value="F:D-arabinose 1-dehydrogenase [NAD(P)+] activity"/>
    <property type="evidence" value="ECO:0007669"/>
    <property type="project" value="InterPro"/>
</dbReference>
<dbReference type="SUPFAM" id="SSF51430">
    <property type="entry name" value="NAD(P)-linked oxidoreductase"/>
    <property type="match status" value="1"/>
</dbReference>
<dbReference type="CDD" id="cd19164">
    <property type="entry name" value="AKR_ARA2"/>
    <property type="match status" value="1"/>
</dbReference>
<dbReference type="PANTHER" id="PTHR42686">
    <property type="entry name" value="GH17980P-RELATED"/>
    <property type="match status" value="1"/>
</dbReference>
<dbReference type="Gene3D" id="3.20.20.100">
    <property type="entry name" value="NADP-dependent oxidoreductase domain"/>
    <property type="match status" value="1"/>
</dbReference>
<dbReference type="Proteomes" id="UP000250266">
    <property type="component" value="Unassembled WGS sequence"/>
</dbReference>
<protein>
    <submittedName>
        <fullName evidence="4">Aldo/keto reductase</fullName>
    </submittedName>
</protein>
<dbReference type="InterPro" id="IPR020471">
    <property type="entry name" value="AKR"/>
</dbReference>
<gene>
    <name evidence="4" type="ORF">K432DRAFT_387471</name>
</gene>
<evidence type="ECO:0000259" key="3">
    <source>
        <dbReference type="Pfam" id="PF00248"/>
    </source>
</evidence>
<sequence length="462" mass="50507">MATIPPADLYSPSVQISIYRDRRKPLSTILPPLIFGTATFNHQYNSDPFALDTTGLVSDALTHGIRAFDTSPYYGPSETLLGAALDTPFVRTTFPRSSYFILTKVGRIGEAEFDYSPQWVQQSIARSLERLHTDYLDVVYCHDVEFVTPQEVLGAVKELRRIRDEEGKVRYVGISGYPIDILGSLSEMILHETGEPLDIVMSYANFTIQNESLAGPGGVDRLRKAGVDVVPNASPLGMGLLRRQGVPVGAMGDFHPASRELRQAVRDASSFCDQHGEKLEVIAIRYALETWLSAGASVGSRGDPASGVPWKQESNEEVGGAKLGVSVIGVSRAPELEKTMLVWRSILDGLEGGRETAILAGRWSRAYEWAQNRKRAVQILAEGVQEVLGKWVGYTWESPPPGFVNKRGNAGGGEGGNGNAKDKQATKVKVEELDAPWPTPAASPEPMPFVDESKEEKIIPLR</sequence>
<dbReference type="AlphaFoldDB" id="A0A8E2DXE9"/>
<feature type="region of interest" description="Disordered" evidence="2">
    <location>
        <begin position="406"/>
        <end position="462"/>
    </location>
</feature>
<organism evidence="4 5">
    <name type="scientific">Lepidopterella palustris CBS 459.81</name>
    <dbReference type="NCBI Taxonomy" id="1314670"/>
    <lineage>
        <taxon>Eukaryota</taxon>
        <taxon>Fungi</taxon>
        <taxon>Dikarya</taxon>
        <taxon>Ascomycota</taxon>
        <taxon>Pezizomycotina</taxon>
        <taxon>Dothideomycetes</taxon>
        <taxon>Pleosporomycetidae</taxon>
        <taxon>Mytilinidiales</taxon>
        <taxon>Argynnaceae</taxon>
        <taxon>Lepidopterella</taxon>
    </lineage>
</organism>
<feature type="domain" description="NADP-dependent oxidoreductase" evidence="3">
    <location>
        <begin position="32"/>
        <end position="340"/>
    </location>
</feature>
<evidence type="ECO:0000313" key="4">
    <source>
        <dbReference type="EMBL" id="OCK73286.1"/>
    </source>
</evidence>
<proteinExistence type="predicted"/>
<dbReference type="InterPro" id="IPR036812">
    <property type="entry name" value="NAD(P)_OxRdtase_dom_sf"/>
</dbReference>
<reference evidence="4 5" key="1">
    <citation type="journal article" date="2016" name="Nat. Commun.">
        <title>Ectomycorrhizal ecology is imprinted in the genome of the dominant symbiotic fungus Cenococcum geophilum.</title>
        <authorList>
            <consortium name="DOE Joint Genome Institute"/>
            <person name="Peter M."/>
            <person name="Kohler A."/>
            <person name="Ohm R.A."/>
            <person name="Kuo A."/>
            <person name="Krutzmann J."/>
            <person name="Morin E."/>
            <person name="Arend M."/>
            <person name="Barry K.W."/>
            <person name="Binder M."/>
            <person name="Choi C."/>
            <person name="Clum A."/>
            <person name="Copeland A."/>
            <person name="Grisel N."/>
            <person name="Haridas S."/>
            <person name="Kipfer T."/>
            <person name="LaButti K."/>
            <person name="Lindquist E."/>
            <person name="Lipzen A."/>
            <person name="Maire R."/>
            <person name="Meier B."/>
            <person name="Mihaltcheva S."/>
            <person name="Molinier V."/>
            <person name="Murat C."/>
            <person name="Poggeler S."/>
            <person name="Quandt C.A."/>
            <person name="Sperisen C."/>
            <person name="Tritt A."/>
            <person name="Tisserant E."/>
            <person name="Crous P.W."/>
            <person name="Henrissat B."/>
            <person name="Nehls U."/>
            <person name="Egli S."/>
            <person name="Spatafora J.W."/>
            <person name="Grigoriev I.V."/>
            <person name="Martin F.M."/>
        </authorList>
    </citation>
    <scope>NUCLEOTIDE SEQUENCE [LARGE SCALE GENOMIC DNA]</scope>
    <source>
        <strain evidence="4 5">CBS 459.81</strain>
    </source>
</reference>
<evidence type="ECO:0000256" key="2">
    <source>
        <dbReference type="SAM" id="MobiDB-lite"/>
    </source>
</evidence>
<accession>A0A8E2DXE9</accession>
<feature type="compositionally biased region" description="Gly residues" evidence="2">
    <location>
        <begin position="409"/>
        <end position="418"/>
    </location>
</feature>
<dbReference type="EMBL" id="KV745846">
    <property type="protein sequence ID" value="OCK73286.1"/>
    <property type="molecule type" value="Genomic_DNA"/>
</dbReference>